<dbReference type="PANTHER" id="PTHR47278:SF1">
    <property type="entry name" value="GLUTATHIONE HYDROLASE 6"/>
    <property type="match status" value="1"/>
</dbReference>
<name>A0AAV3AHI6_PYXAD</name>
<dbReference type="Pfam" id="PF01019">
    <property type="entry name" value="G_glu_transpept"/>
    <property type="match status" value="1"/>
</dbReference>
<dbReference type="PANTHER" id="PTHR47278">
    <property type="entry name" value="GLUTATHIONE HYDROLASE 6"/>
    <property type="match status" value="1"/>
</dbReference>
<dbReference type="InterPro" id="IPR052688">
    <property type="entry name" value="Gamma-glutamyltransfase"/>
</dbReference>
<evidence type="ECO:0008006" key="5">
    <source>
        <dbReference type="Google" id="ProtNLM"/>
    </source>
</evidence>
<evidence type="ECO:0000256" key="2">
    <source>
        <dbReference type="SAM" id="MobiDB-lite"/>
    </source>
</evidence>
<evidence type="ECO:0000256" key="1">
    <source>
        <dbReference type="ARBA" id="ARBA00009381"/>
    </source>
</evidence>
<dbReference type="EMBL" id="DYDO01000006">
    <property type="protein sequence ID" value="DBA23856.1"/>
    <property type="molecule type" value="Genomic_DNA"/>
</dbReference>
<dbReference type="GO" id="GO:0070062">
    <property type="term" value="C:extracellular exosome"/>
    <property type="evidence" value="ECO:0007669"/>
    <property type="project" value="TreeGrafter"/>
</dbReference>
<proteinExistence type="inferred from homology"/>
<dbReference type="Proteomes" id="UP001181693">
    <property type="component" value="Unassembled WGS sequence"/>
</dbReference>
<organism evidence="3 4">
    <name type="scientific">Pyxicephalus adspersus</name>
    <name type="common">African bullfrog</name>
    <dbReference type="NCBI Taxonomy" id="30357"/>
    <lineage>
        <taxon>Eukaryota</taxon>
        <taxon>Metazoa</taxon>
        <taxon>Chordata</taxon>
        <taxon>Craniata</taxon>
        <taxon>Vertebrata</taxon>
        <taxon>Euteleostomi</taxon>
        <taxon>Amphibia</taxon>
        <taxon>Batrachia</taxon>
        <taxon>Anura</taxon>
        <taxon>Neobatrachia</taxon>
        <taxon>Ranoidea</taxon>
        <taxon>Pyxicephalidae</taxon>
        <taxon>Pyxicephalinae</taxon>
        <taxon>Pyxicephalus</taxon>
    </lineage>
</organism>
<sequence length="522" mass="55909">MVAAGFVLYDLQFRNTEAPATPLAFQVHIDESLNSNLSGVPSSQSSHEELEESHHQHHHDSQTSGNELSSSSHHHSEGTFHQAVAVTDSEKCSMLARDVLQSGGSVVDAGISAVLCLVVVHPHTSSLGGVFSSIFFSSTSQNASILNAMPTEASPVSYGVPQVLQGLWVLHRKYGKKPWAQLVNSSANLADNGFLVDSSLHAALLANRDKILSSDGLCSLFCDPHQTLKDVGERIENPVLGKVLEQIGRSMSGPKLPDDLIHSLMDDIGVKEVEKFRELSSKHMTIENPLTLHLDTLTLFTTAGPTAGKILANSIQKIHDKKNSQTLQSASELLLNSSKMAYTMGGAWPTDLTTNSSVQLPPWNPAPVGANVMIANTYGDIFVLSLTLNSSFGSGFVSSSTGILLSDFLQGQSSMESPLYWACPSVLIYGADNDVMGLSAYGGSSGPFSLSQVIISHLVLEMDLTESVTGSLVKVPAEISDPWMEYFGLQDNGTEPVLAVEVQAEHVHVMKSHGSCCYPKGL</sequence>
<keyword evidence="4" id="KW-1185">Reference proteome</keyword>
<dbReference type="InterPro" id="IPR043137">
    <property type="entry name" value="GGT_ssub_C"/>
</dbReference>
<dbReference type="PRINTS" id="PR01210">
    <property type="entry name" value="GGTRANSPTASE"/>
</dbReference>
<reference evidence="3" key="1">
    <citation type="thesis" date="2020" institute="ProQuest LLC" country="789 East Eisenhower Parkway, Ann Arbor, MI, USA">
        <title>Comparative Genomics and Chromosome Evolution.</title>
        <authorList>
            <person name="Mudd A.B."/>
        </authorList>
    </citation>
    <scope>NUCLEOTIDE SEQUENCE</scope>
    <source>
        <strain evidence="3">1538</strain>
        <tissue evidence="3">Blood</tissue>
    </source>
</reference>
<comment type="similarity">
    <text evidence="1">Belongs to the gamma-glutamyltransferase family.</text>
</comment>
<gene>
    <name evidence="3" type="ORF">GDO54_014730</name>
</gene>
<protein>
    <recommendedName>
        <fullName evidence="5">Gamma-glutamyltransferase 7</fullName>
    </recommendedName>
</protein>
<dbReference type="InterPro" id="IPR029055">
    <property type="entry name" value="Ntn_hydrolases_N"/>
</dbReference>
<feature type="region of interest" description="Disordered" evidence="2">
    <location>
        <begin position="36"/>
        <end position="77"/>
    </location>
</feature>
<evidence type="ECO:0000313" key="3">
    <source>
        <dbReference type="EMBL" id="DBA23856.1"/>
    </source>
</evidence>
<dbReference type="SUPFAM" id="SSF56235">
    <property type="entry name" value="N-terminal nucleophile aminohydrolases (Ntn hydrolases)"/>
    <property type="match status" value="1"/>
</dbReference>
<comment type="caution">
    <text evidence="3">The sequence shown here is derived from an EMBL/GenBank/DDBJ whole genome shotgun (WGS) entry which is preliminary data.</text>
</comment>
<dbReference type="Gene3D" id="3.60.20.40">
    <property type="match status" value="1"/>
</dbReference>
<accession>A0AAV3AHI6</accession>
<dbReference type="AlphaFoldDB" id="A0AAV3AHI6"/>
<evidence type="ECO:0000313" key="4">
    <source>
        <dbReference type="Proteomes" id="UP001181693"/>
    </source>
</evidence>